<feature type="non-terminal residue" evidence="1">
    <location>
        <position position="1"/>
    </location>
</feature>
<evidence type="ECO:0000313" key="2">
    <source>
        <dbReference type="Proteomes" id="UP001328107"/>
    </source>
</evidence>
<gene>
    <name evidence="1" type="ORF">PMAYCL1PPCAC_04649</name>
</gene>
<proteinExistence type="predicted"/>
<dbReference type="AlphaFoldDB" id="A0AAN4Z7B8"/>
<evidence type="ECO:0000313" key="1">
    <source>
        <dbReference type="EMBL" id="GMR34454.1"/>
    </source>
</evidence>
<name>A0AAN4Z7B8_9BILA</name>
<keyword evidence="2" id="KW-1185">Reference proteome</keyword>
<accession>A0AAN4Z7B8</accession>
<protein>
    <submittedName>
        <fullName evidence="1">Uncharacterized protein</fullName>
    </submittedName>
</protein>
<reference evidence="2" key="1">
    <citation type="submission" date="2022-10" db="EMBL/GenBank/DDBJ databases">
        <title>Genome assembly of Pristionchus species.</title>
        <authorList>
            <person name="Yoshida K."/>
            <person name="Sommer R.J."/>
        </authorList>
    </citation>
    <scope>NUCLEOTIDE SEQUENCE [LARGE SCALE GENOMIC DNA]</scope>
    <source>
        <strain evidence="2">RS5460</strain>
    </source>
</reference>
<comment type="caution">
    <text evidence="1">The sequence shown here is derived from an EMBL/GenBank/DDBJ whole genome shotgun (WGS) entry which is preliminary data.</text>
</comment>
<sequence length="105" mass="12027">LIIRLTDATSFGIVTNFVREYKLEGVEINVAGFNMIFDNVKRFLFEITSTKTFRIDSDASYPLICDKTFLHLVSRSESVNIVNSRTSITSYGLTRIFDRWNCTDG</sequence>
<dbReference type="Proteomes" id="UP001328107">
    <property type="component" value="Unassembled WGS sequence"/>
</dbReference>
<dbReference type="EMBL" id="BTRK01000002">
    <property type="protein sequence ID" value="GMR34454.1"/>
    <property type="molecule type" value="Genomic_DNA"/>
</dbReference>
<organism evidence="1 2">
    <name type="scientific">Pristionchus mayeri</name>
    <dbReference type="NCBI Taxonomy" id="1317129"/>
    <lineage>
        <taxon>Eukaryota</taxon>
        <taxon>Metazoa</taxon>
        <taxon>Ecdysozoa</taxon>
        <taxon>Nematoda</taxon>
        <taxon>Chromadorea</taxon>
        <taxon>Rhabditida</taxon>
        <taxon>Rhabditina</taxon>
        <taxon>Diplogasteromorpha</taxon>
        <taxon>Diplogasteroidea</taxon>
        <taxon>Neodiplogasteridae</taxon>
        <taxon>Pristionchus</taxon>
    </lineage>
</organism>